<keyword evidence="4" id="KW-1185">Reference proteome</keyword>
<feature type="compositionally biased region" description="Polar residues" evidence="2">
    <location>
        <begin position="129"/>
        <end position="153"/>
    </location>
</feature>
<keyword evidence="1" id="KW-0175">Coiled coil</keyword>
<feature type="compositionally biased region" description="Acidic residues" evidence="2">
    <location>
        <begin position="87"/>
        <end position="96"/>
    </location>
</feature>
<protein>
    <submittedName>
        <fullName evidence="3">Uncharacterized protein</fullName>
    </submittedName>
</protein>
<feature type="region of interest" description="Disordered" evidence="2">
    <location>
        <begin position="129"/>
        <end position="157"/>
    </location>
</feature>
<proteinExistence type="predicted"/>
<organism evidence="3 4">
    <name type="scientific">Lophiostoma macrostomum CBS 122681</name>
    <dbReference type="NCBI Taxonomy" id="1314788"/>
    <lineage>
        <taxon>Eukaryota</taxon>
        <taxon>Fungi</taxon>
        <taxon>Dikarya</taxon>
        <taxon>Ascomycota</taxon>
        <taxon>Pezizomycotina</taxon>
        <taxon>Dothideomycetes</taxon>
        <taxon>Pleosporomycetidae</taxon>
        <taxon>Pleosporales</taxon>
        <taxon>Lophiostomataceae</taxon>
        <taxon>Lophiostoma</taxon>
    </lineage>
</organism>
<accession>A0A6A6SLZ6</accession>
<feature type="region of interest" description="Disordered" evidence="2">
    <location>
        <begin position="56"/>
        <end position="102"/>
    </location>
</feature>
<dbReference type="Proteomes" id="UP000799324">
    <property type="component" value="Unassembled WGS sequence"/>
</dbReference>
<dbReference type="EMBL" id="MU004564">
    <property type="protein sequence ID" value="KAF2648011.1"/>
    <property type="molecule type" value="Genomic_DNA"/>
</dbReference>
<reference evidence="3" key="1">
    <citation type="journal article" date="2020" name="Stud. Mycol.">
        <title>101 Dothideomycetes genomes: a test case for predicting lifestyles and emergence of pathogens.</title>
        <authorList>
            <person name="Haridas S."/>
            <person name="Albert R."/>
            <person name="Binder M."/>
            <person name="Bloem J."/>
            <person name="Labutti K."/>
            <person name="Salamov A."/>
            <person name="Andreopoulos B."/>
            <person name="Baker S."/>
            <person name="Barry K."/>
            <person name="Bills G."/>
            <person name="Bluhm B."/>
            <person name="Cannon C."/>
            <person name="Castanera R."/>
            <person name="Culley D."/>
            <person name="Daum C."/>
            <person name="Ezra D."/>
            <person name="Gonzalez J."/>
            <person name="Henrissat B."/>
            <person name="Kuo A."/>
            <person name="Liang C."/>
            <person name="Lipzen A."/>
            <person name="Lutzoni F."/>
            <person name="Magnuson J."/>
            <person name="Mondo S."/>
            <person name="Nolan M."/>
            <person name="Ohm R."/>
            <person name="Pangilinan J."/>
            <person name="Park H.-J."/>
            <person name="Ramirez L."/>
            <person name="Alfaro M."/>
            <person name="Sun H."/>
            <person name="Tritt A."/>
            <person name="Yoshinaga Y."/>
            <person name="Zwiers L.-H."/>
            <person name="Turgeon B."/>
            <person name="Goodwin S."/>
            <person name="Spatafora J."/>
            <person name="Crous P."/>
            <person name="Grigoriev I."/>
        </authorList>
    </citation>
    <scope>NUCLEOTIDE SEQUENCE</scope>
    <source>
        <strain evidence="3">CBS 122681</strain>
    </source>
</reference>
<sequence>MAVSRGQVEEVHDLLRKAALHRHMKRRNEPESTFRTVTVEDVKAVQHILQHRPHVKPLQSRVQPSRLLPGRTCKKRVTFQDESRDENSDEPFEDGPVDGFWEGIVVPETPERSSNPPAEENEAPTIYISSADSSDGVTPSPMNTHQSVPSSPAGQIGHARHALPNVMSETSRRHHQLSLQVADQWRLVGKYTQQAAHHKEKAVSLEQEMKYLEEQLNESSTYYM</sequence>
<feature type="coiled-coil region" evidence="1">
    <location>
        <begin position="188"/>
        <end position="215"/>
    </location>
</feature>
<evidence type="ECO:0000313" key="3">
    <source>
        <dbReference type="EMBL" id="KAF2648011.1"/>
    </source>
</evidence>
<evidence type="ECO:0000256" key="2">
    <source>
        <dbReference type="SAM" id="MobiDB-lite"/>
    </source>
</evidence>
<gene>
    <name evidence="3" type="ORF">K491DRAFT_738531</name>
</gene>
<evidence type="ECO:0000313" key="4">
    <source>
        <dbReference type="Proteomes" id="UP000799324"/>
    </source>
</evidence>
<dbReference type="AlphaFoldDB" id="A0A6A6SLZ6"/>
<name>A0A6A6SLZ6_9PLEO</name>
<evidence type="ECO:0000256" key="1">
    <source>
        <dbReference type="SAM" id="Coils"/>
    </source>
</evidence>